<protein>
    <recommendedName>
        <fullName evidence="7">Outer dynein arm-docking complex subunit 4</fullName>
    </recommendedName>
    <alternativeName>
        <fullName evidence="8">Tetratricopeptide repeat protein 25</fullName>
    </alternativeName>
</protein>
<dbReference type="SUPFAM" id="SSF48452">
    <property type="entry name" value="TPR-like"/>
    <property type="match status" value="1"/>
</dbReference>
<evidence type="ECO:0000256" key="9">
    <source>
        <dbReference type="PROSITE-ProRule" id="PRU00339"/>
    </source>
</evidence>
<dbReference type="InterPro" id="IPR011990">
    <property type="entry name" value="TPR-like_helical_dom_sf"/>
</dbReference>
<evidence type="ECO:0000313" key="11">
    <source>
        <dbReference type="EMBL" id="KAK7940117.1"/>
    </source>
</evidence>
<dbReference type="GO" id="GO:0005930">
    <property type="term" value="C:axoneme"/>
    <property type="evidence" value="ECO:0007669"/>
    <property type="project" value="UniProtKB-SubCell"/>
</dbReference>
<keyword evidence="4 9" id="KW-0802">TPR repeat</keyword>
<feature type="repeat" description="TPR" evidence="9">
    <location>
        <begin position="17"/>
        <end position="50"/>
    </location>
</feature>
<feature type="region of interest" description="Disordered" evidence="10">
    <location>
        <begin position="250"/>
        <end position="269"/>
    </location>
</feature>
<keyword evidence="5" id="KW-0206">Cytoskeleton</keyword>
<reference evidence="12" key="1">
    <citation type="submission" date="2024-04" db="EMBL/GenBank/DDBJ databases">
        <title>Salinicola lusitanus LLJ914,a marine bacterium isolated from the Okinawa Trough.</title>
        <authorList>
            <person name="Li J."/>
        </authorList>
    </citation>
    <scope>NUCLEOTIDE SEQUENCE [LARGE SCALE GENOMIC DNA]</scope>
</reference>
<comment type="caution">
    <text evidence="11">The sequence shown here is derived from an EMBL/GenBank/DDBJ whole genome shotgun (WGS) entry which is preliminary data.</text>
</comment>
<feature type="repeat" description="TPR" evidence="9">
    <location>
        <begin position="320"/>
        <end position="353"/>
    </location>
</feature>
<evidence type="ECO:0000256" key="10">
    <source>
        <dbReference type="SAM" id="MobiDB-lite"/>
    </source>
</evidence>
<dbReference type="InterPro" id="IPR019734">
    <property type="entry name" value="TPR_rpt"/>
</dbReference>
<proteinExistence type="predicted"/>
<organism evidence="11 12">
    <name type="scientific">Mugilogobius chulae</name>
    <name type="common">yellowstripe goby</name>
    <dbReference type="NCBI Taxonomy" id="88201"/>
    <lineage>
        <taxon>Eukaryota</taxon>
        <taxon>Metazoa</taxon>
        <taxon>Chordata</taxon>
        <taxon>Craniata</taxon>
        <taxon>Vertebrata</taxon>
        <taxon>Euteleostomi</taxon>
        <taxon>Actinopterygii</taxon>
        <taxon>Neopterygii</taxon>
        <taxon>Teleostei</taxon>
        <taxon>Neoteleostei</taxon>
        <taxon>Acanthomorphata</taxon>
        <taxon>Gobiaria</taxon>
        <taxon>Gobiiformes</taxon>
        <taxon>Gobioidei</taxon>
        <taxon>Gobiidae</taxon>
        <taxon>Gobionellinae</taxon>
        <taxon>Mugilogobius</taxon>
    </lineage>
</organism>
<evidence type="ECO:0000256" key="4">
    <source>
        <dbReference type="ARBA" id="ARBA00022803"/>
    </source>
</evidence>
<feature type="compositionally biased region" description="Basic and acidic residues" evidence="10">
    <location>
        <begin position="258"/>
        <end position="268"/>
    </location>
</feature>
<dbReference type="AlphaFoldDB" id="A0AAW0Q6H0"/>
<feature type="repeat" description="TPR" evidence="9">
    <location>
        <begin position="360"/>
        <end position="393"/>
    </location>
</feature>
<dbReference type="Pfam" id="PF13181">
    <property type="entry name" value="TPR_8"/>
    <property type="match status" value="1"/>
</dbReference>
<evidence type="ECO:0000256" key="3">
    <source>
        <dbReference type="ARBA" id="ARBA00022737"/>
    </source>
</evidence>
<dbReference type="FunFam" id="1.25.40.10:FF:000795">
    <property type="entry name" value="Tetratricopeptide repeat protein 25"/>
    <property type="match status" value="1"/>
</dbReference>
<keyword evidence="3" id="KW-0677">Repeat</keyword>
<dbReference type="PROSITE" id="PS50005">
    <property type="entry name" value="TPR"/>
    <property type="match status" value="3"/>
</dbReference>
<gene>
    <name evidence="11" type="ORF">WMY93_003443</name>
</gene>
<dbReference type="Proteomes" id="UP001460270">
    <property type="component" value="Unassembled WGS sequence"/>
</dbReference>
<comment type="subcellular location">
    <subcellularLocation>
        <location evidence="1">Cytoplasm</location>
        <location evidence="1">Cytoskeleton</location>
        <location evidence="1">Cilium axoneme</location>
    </subcellularLocation>
</comment>
<evidence type="ECO:0000256" key="2">
    <source>
        <dbReference type="ARBA" id="ARBA00022490"/>
    </source>
</evidence>
<evidence type="ECO:0000313" key="12">
    <source>
        <dbReference type="Proteomes" id="UP001460270"/>
    </source>
</evidence>
<accession>A0AAW0Q6H0</accession>
<dbReference type="EMBL" id="JBBPFD010000002">
    <property type="protein sequence ID" value="KAK7940117.1"/>
    <property type="molecule type" value="Genomic_DNA"/>
</dbReference>
<dbReference type="SMART" id="SM00028">
    <property type="entry name" value="TPR"/>
    <property type="match status" value="5"/>
</dbReference>
<keyword evidence="2" id="KW-0963">Cytoplasm</keyword>
<dbReference type="Gene3D" id="1.25.40.10">
    <property type="entry name" value="Tetratricopeptide repeat domain"/>
    <property type="match status" value="2"/>
</dbReference>
<evidence type="ECO:0000256" key="7">
    <source>
        <dbReference type="ARBA" id="ARBA00034139"/>
    </source>
</evidence>
<dbReference type="PANTHER" id="PTHR23040">
    <property type="match status" value="1"/>
</dbReference>
<name>A0AAW0Q6H0_9GOBI</name>
<evidence type="ECO:0000256" key="8">
    <source>
        <dbReference type="ARBA" id="ARBA00034143"/>
    </source>
</evidence>
<dbReference type="PANTHER" id="PTHR23040:SF1">
    <property type="entry name" value="OUTER DYNEIN ARM-DOCKING COMPLEX SUBUNIT 4"/>
    <property type="match status" value="1"/>
</dbReference>
<keyword evidence="12" id="KW-1185">Reference proteome</keyword>
<dbReference type="InterPro" id="IPR040111">
    <property type="entry name" value="ODAD4"/>
</dbReference>
<evidence type="ECO:0000256" key="5">
    <source>
        <dbReference type="ARBA" id="ARBA00023212"/>
    </source>
</evidence>
<evidence type="ECO:0000256" key="1">
    <source>
        <dbReference type="ARBA" id="ARBA00004430"/>
    </source>
</evidence>
<keyword evidence="6" id="KW-0966">Cell projection</keyword>
<dbReference type="Pfam" id="PF13424">
    <property type="entry name" value="TPR_12"/>
    <property type="match status" value="1"/>
</dbReference>
<evidence type="ECO:0000256" key="6">
    <source>
        <dbReference type="ARBA" id="ARBA00023273"/>
    </source>
</evidence>
<sequence>MSDTDLGNEDETPKGVLFTFVSDGDWLFHKGEYKKAIESYMKILSIRPDDRSCYVGISKCHLLMGNPELALKEAENSLKGDKTYFEGLYQKAEALYYMGEFEFAKVCYHRGLKIRPEIQKFRVGIQKAQDAIENAAGSPSSVKLGNKGDLSFFQKDDEVRRKYPATAIQQMMTVEKKPQTAVKKTKNEKKDKQVLGEFYDDKKYLEDLLKNKDLSKSITKKGESLRDVIKDSLTYLETCTEFRNNEKPIVVQKSRKPGQRETRPKSSSEHVQLIRKRLEEIESELMCGNAKNSLKKAEDAMKTVQAWSPKDVPDKNEYLEMLHRSMGSAHHKLGDLDKALEHFRKDMELAKQCKLHADWSRALDNMGRVYAQMGQFEQAIECQEKRIPLVCDAVERTWMFYELGRWHLELNRFKEAQKYGLRSVTTAEDTEDVQWQMNANV</sequence>